<comment type="caution">
    <text evidence="3">The sequence shown here is derived from an EMBL/GenBank/DDBJ whole genome shotgun (WGS) entry which is preliminary data.</text>
</comment>
<accession>A0A095Z278</accession>
<evidence type="ECO:0000256" key="1">
    <source>
        <dbReference type="SAM" id="MobiDB-lite"/>
    </source>
</evidence>
<organism evidence="3 4">
    <name type="scientific">Oligella urethralis DNF00040</name>
    <dbReference type="NCBI Taxonomy" id="1401065"/>
    <lineage>
        <taxon>Bacteria</taxon>
        <taxon>Pseudomonadati</taxon>
        <taxon>Pseudomonadota</taxon>
        <taxon>Betaproteobacteria</taxon>
        <taxon>Burkholderiales</taxon>
        <taxon>Alcaligenaceae</taxon>
        <taxon>Oligella</taxon>
    </lineage>
</organism>
<name>A0A095Z278_9BURK</name>
<dbReference type="InterPro" id="IPR005546">
    <property type="entry name" value="Autotransporte_beta"/>
</dbReference>
<feature type="compositionally biased region" description="Low complexity" evidence="1">
    <location>
        <begin position="346"/>
        <end position="357"/>
    </location>
</feature>
<dbReference type="Pfam" id="PF03797">
    <property type="entry name" value="Autotransporter"/>
    <property type="match status" value="1"/>
</dbReference>
<dbReference type="eggNOG" id="COG4625">
    <property type="taxonomic scope" value="Bacteria"/>
</dbReference>
<dbReference type="Proteomes" id="UP000029629">
    <property type="component" value="Unassembled WGS sequence"/>
</dbReference>
<sequence length="2687" mass="285350">PPQPNWPHDSTIESRVDIPSVISKTIDINSNSRTNNGVDLGVLKPITPPAALTTELTDAAQIKPGLELPEPDKPLVTKSLFTPLAPQVSAPAIASPKILSFQTFADCNFCTSSFTVSGYGQHIVAVDENGAARKPYTDENYHRFHSTWVSSGYEYEALVFKGNYISQSSSEPASYESNANRSKIVRLDSFNPNNPSKYSTSNKGIVEFNRAMMPDSAVEVENMSLEGKARNRQYFLVGGSRAFEGDENVSVTFPKGHTIQLAGPLTFGITQQDLSDNTKITKNVGTITDSDENTRDFIKNMPVDAEGYLQNKAWVRNDKGELEEKLITGTGDNDGKSVLLGPRLPSSVATTTGSSSSKDNKWKVFAEGQKFIEYRIQRSKDGYVGYKIGISRVEEDNNRVATISNQGTIDFRGANSIGVYGYTPYKIVVDPTKYGFLLNENTSTERGKILLSGADSFGMKWSLVMGTSHNASPKYVGFENQGDIILRRNPDGEDRADGSVGMAVAVDSSLSPGRFVSINYDAAKNTKTGVIKLQDNIQGALGAYIDVASNFTNEGLIEVSAIAKPSAAQQEPAYNVALYAKQVQSANKGTLPSAYQQSKKYQTGLINAAGAQIVLSGDYAAGMLASGKESGVFNDLKEQHAIAENMGSITSGTGRTVVKNIAMLADKQAEIVNRGQIEFNEARRSIGMMITKGATGSLLDRGSVVVKGPSTGASSPVGVLNQGGDFKMGRSAATSDKPTLSVSGSGGIALYASNVDSGNPSTTTISAGTIKATNNAISVYADDTKVSFQPTRAGDVHLMAENNGLLFFQHGNLGKFDIHNYDITAEVGAKSSAFYLKETSLSEGQAADIGQALNKLFAGSTKDLNVSLKDKSVAFVLDKPAATLKLSKVQGQASGNSFQYGDHIKFTPEAGADYQLFSLYRGQFSIDQDVDLDNANDPYFKTTVIASSQTIEKDKTIHGSGAGLIALDDANYKETDEVGGLDDLVLTNHGTISLSGDSTQNKSTIGIVGGYGTIRNSATGKIEITGKDAFAIVGYGGSKINNEGEIVINNGSSGIYAASEIVNDFNLGTLSIDVEHTGKITSLNNKGGVYGIWTDYQPNLKPNPNGTAANSAKVLNRGSIDFSNTNKSVAVHLSQGVNYVAEDKAKIVLADDSIAIRSLGGDLKDEGSTISLAKNSVAYQLHGDFKDATLDIKPVIRLGDASANNIIYDIRGVDLNQSNQANLSVKAVQQSKPASNSFVLLSLSKDGAKHTVSDAVTLENVQNGVFASLQDQTELTLKEQVTINGKHNAGVILRGDNTAHLKMEGAAQLNVKGEDAVALYLDGFVAPYQVDSSLVLNVDGGGVGGAAIYTDKADGKTLASAATLSVTNKATGIFADNLDSLTNTGKITVGKDSHGIQSTGSKAVTNNAAIHLNGKNAVAMHIRHADSLSNQVDGHISTDGEQGGMAIFAEQVSDIEQLANITLSGEKLTGIYAIGDPASATDKLINRGAMNLSSKATNSSQANAIVTEGVAEITNHGEITVSNAAQAVAMQTQQFGRTINSGVFNVQGDLAVGVFADRGLTLDNTAKITATGKAQAIALSLNDVKTVTNSAELVLQGQRLVGIAHHQGETLNNNGAIHLTGTADSAGAAITATAVNNIQNSGELSVDVTKNGMGLRLQDVKTAHNSANILVKGKDSTLLWVQNTDSLSNTPTNDIQLNEEGAIAIYGQNLSQLDNQANIHVAHANAIGLVGDLTKAASTNSNWLNQGALNVQAAGGVGAYLSGDDESQVTQKHHFIQRGQISVADTSDKALPTIGILADRNYHHVTLDGVMQVGREAMGLVVHDVESTAASSSTVAAGGIAAVSQGDVKLQGAFNLATSDAKRPTIALLHQGSKQRISVQPSSVTMGAHAVAFSLNGSDNTVNVGVDSVVNLDNNNIFLHSADTKGTVTSSATVSTKAQADRGVNSLGKNIAYHVAGNFTNNGLIDMGNSWENIGIASVYKDGQGIATNAGTIKVGRSYVGAGGWDSPELRISAGMVAGGTSGYKGRIVNTGTIDLHHPYSIGMVAKGAGAEAINEGTIHLHSTANHAVGMLITDGASGVNAATGTITIDAKDAIGVFSTLGSTFKNYGKVTITAGADGSLDIVENATKAKGSLTTDGQPSYRSSDAVLQKALNLSLADLAPTDINVRPDAWADRIKKVAEINDHISAVELINQDEIAERLHAAGINKPAAHRHPDLSMYVDTSGKYFTQAINNLHLIQAAKPVHIDLVMGPEASVHSNAKALRIGETILEPFNKMVQDSKSIEKLNITSGSLTWVAVPEKLRKDGGGVESVLMVKIPYTRLIAAGDRNYQFMVGLEDRYSKAALGSKEKDMFNSLNQIGVGGEAVFQNAVDELVAYQYANTNRRVASTKDLFDREFKMIRDWDTNTKDTAKMKFFGERQRYKTDRAGFYSYDKNSIGFMYVHQKETVKLGDAQGMFFGVAADEFKLKDSGGSKERAIALQAGYYWDKAYGDNRDEVLSLRTGGEFSNREMKRRFNVVDKGYKNEADYNTVGAFADISYAWNKRLSPSVLVSPSVGMDVGARYIEGFTESGEVLPVKFKGGMYYTVKPKIGAALEHQVELDKGRWVNNLDVTVAYDFAQHINKSSARVANSVGSYYDYRKDTQGAFGVDVLAKTRIEKEHWGVGAFAGAKIGSKQWVAGLEAKIKFW</sequence>
<reference evidence="3 4" key="1">
    <citation type="submission" date="2014-07" db="EMBL/GenBank/DDBJ databases">
        <authorList>
            <person name="McCorrison J."/>
            <person name="Sanka R."/>
            <person name="Torralba M."/>
            <person name="Gillis M."/>
            <person name="Haft D.H."/>
            <person name="Methe B."/>
            <person name="Sutton G."/>
            <person name="Nelson K.E."/>
        </authorList>
    </citation>
    <scope>NUCLEOTIDE SEQUENCE [LARGE SCALE GENOMIC DNA]</scope>
    <source>
        <strain evidence="3 4">DNF00040</strain>
    </source>
</reference>
<dbReference type="EMBL" id="JRNI01000048">
    <property type="protein sequence ID" value="KGF28506.1"/>
    <property type="molecule type" value="Genomic_DNA"/>
</dbReference>
<feature type="domain" description="Autotransporter" evidence="2">
    <location>
        <begin position="2413"/>
        <end position="2646"/>
    </location>
</feature>
<dbReference type="SUPFAM" id="SSF103515">
    <property type="entry name" value="Autotransporter"/>
    <property type="match status" value="1"/>
</dbReference>
<protein>
    <recommendedName>
        <fullName evidence="2">Autotransporter domain-containing protein</fullName>
    </recommendedName>
</protein>
<feature type="non-terminal residue" evidence="3">
    <location>
        <position position="1"/>
    </location>
</feature>
<keyword evidence="4" id="KW-1185">Reference proteome</keyword>
<evidence type="ECO:0000313" key="4">
    <source>
        <dbReference type="Proteomes" id="UP000029629"/>
    </source>
</evidence>
<gene>
    <name evidence="3" type="ORF">HMPREF2130_09320</name>
</gene>
<proteinExistence type="predicted"/>
<evidence type="ECO:0000313" key="3">
    <source>
        <dbReference type="EMBL" id="KGF28506.1"/>
    </source>
</evidence>
<feature type="region of interest" description="Disordered" evidence="1">
    <location>
        <begin position="338"/>
        <end position="359"/>
    </location>
</feature>
<dbReference type="InterPro" id="IPR036709">
    <property type="entry name" value="Autotransporte_beta_dom_sf"/>
</dbReference>
<dbReference type="eggNOG" id="COG3210">
    <property type="taxonomic scope" value="Bacteria"/>
</dbReference>
<evidence type="ECO:0000259" key="2">
    <source>
        <dbReference type="Pfam" id="PF03797"/>
    </source>
</evidence>